<dbReference type="EMBL" id="QEAN01000064">
    <property type="protein sequence ID" value="TPX50653.1"/>
    <property type="molecule type" value="Genomic_DNA"/>
</dbReference>
<feature type="domain" description="RanBP2-type" evidence="6">
    <location>
        <begin position="303"/>
        <end position="335"/>
    </location>
</feature>
<evidence type="ECO:0000259" key="6">
    <source>
        <dbReference type="PROSITE" id="PS50199"/>
    </source>
</evidence>
<dbReference type="Pfam" id="PF08325">
    <property type="entry name" value="WLM"/>
    <property type="match status" value="1"/>
</dbReference>
<accession>A0A507DGC4</accession>
<dbReference type="GO" id="GO:0008270">
    <property type="term" value="F:zinc ion binding"/>
    <property type="evidence" value="ECO:0007669"/>
    <property type="project" value="UniProtKB-KW"/>
</dbReference>
<comment type="caution">
    <text evidence="8">The sequence shown here is derived from an EMBL/GenBank/DDBJ whole genome shotgun (WGS) entry which is preliminary data.</text>
</comment>
<dbReference type="InterPro" id="IPR001876">
    <property type="entry name" value="Znf_RanBP2"/>
</dbReference>
<dbReference type="AlphaFoldDB" id="A0A507DGC4"/>
<feature type="compositionally biased region" description="Basic residues" evidence="5">
    <location>
        <begin position="291"/>
        <end position="300"/>
    </location>
</feature>
<dbReference type="GO" id="GO:0008237">
    <property type="term" value="F:metallopeptidase activity"/>
    <property type="evidence" value="ECO:0007669"/>
    <property type="project" value="TreeGrafter"/>
</dbReference>
<evidence type="ECO:0000256" key="1">
    <source>
        <dbReference type="ARBA" id="ARBA00022723"/>
    </source>
</evidence>
<gene>
    <name evidence="8" type="ORF">SeMB42_g02174</name>
</gene>
<evidence type="ECO:0008006" key="10">
    <source>
        <dbReference type="Google" id="ProtNLM"/>
    </source>
</evidence>
<protein>
    <recommendedName>
        <fullName evidence="10">WLM domain-containing protein</fullName>
    </recommendedName>
</protein>
<dbReference type="GO" id="GO:0006281">
    <property type="term" value="P:DNA repair"/>
    <property type="evidence" value="ECO:0007669"/>
    <property type="project" value="TreeGrafter"/>
</dbReference>
<dbReference type="PROSITE" id="PS01358">
    <property type="entry name" value="ZF_RANBP2_1"/>
    <property type="match status" value="1"/>
</dbReference>
<reference evidence="8 9" key="1">
    <citation type="journal article" date="2019" name="Sci. Rep.">
        <title>Comparative genomics of chytrid fungi reveal insights into the obligate biotrophic and pathogenic lifestyle of Synchytrium endobioticum.</title>
        <authorList>
            <person name="van de Vossenberg B.T.L.H."/>
            <person name="Warris S."/>
            <person name="Nguyen H.D.T."/>
            <person name="van Gent-Pelzer M.P.E."/>
            <person name="Joly D.L."/>
            <person name="van de Geest H.C."/>
            <person name="Bonants P.J.M."/>
            <person name="Smith D.S."/>
            <person name="Levesque C.A."/>
            <person name="van der Lee T.A.J."/>
        </authorList>
    </citation>
    <scope>NUCLEOTIDE SEQUENCE [LARGE SCALE GENOMIC DNA]</scope>
    <source>
        <strain evidence="8 9">MB42</strain>
    </source>
</reference>
<dbReference type="InterPro" id="IPR036443">
    <property type="entry name" value="Znf_RanBP2_sf"/>
</dbReference>
<evidence type="ECO:0000256" key="2">
    <source>
        <dbReference type="ARBA" id="ARBA00022771"/>
    </source>
</evidence>
<dbReference type="SUPFAM" id="SSF90209">
    <property type="entry name" value="Ran binding protein zinc finger-like"/>
    <property type="match status" value="1"/>
</dbReference>
<proteinExistence type="predicted"/>
<dbReference type="Proteomes" id="UP000317494">
    <property type="component" value="Unassembled WGS sequence"/>
</dbReference>
<evidence type="ECO:0000313" key="8">
    <source>
        <dbReference type="EMBL" id="TPX50653.1"/>
    </source>
</evidence>
<name>A0A507DGC4_9FUNG</name>
<dbReference type="PANTHER" id="PTHR46622">
    <property type="entry name" value="DNA-DEPENDENT METALLOPROTEASE WSS1"/>
    <property type="match status" value="1"/>
</dbReference>
<feature type="domain" description="WLM" evidence="7">
    <location>
        <begin position="20"/>
        <end position="231"/>
    </location>
</feature>
<keyword evidence="2 4" id="KW-0863">Zinc-finger</keyword>
<sequence length="423" mass="45990">MATPPIGRPRNIIAAASPDRTTMDNAGYAPYIGSIESCKLVNDQAAMGLLNKVATMVKPIMKNRSFKVGKLSELHPTSHRPELYGLNENGGRRILLRLRPHHHPTSFLHFESIIATMLHELTHNLRGPHDAQFYKILDSLKDEYDKLLASGYQGEGFHGPGNRVGAGISHNHDQRTAHRMAAEAAEKRLRLSKLMAPSGGVRLGSGVSSSKLEGMLTPAQMAAMAAARRAQDAVWCGNHDDGTVDSNEIDGNNANGGSNSSHLNRPACPTERPAVSATSCSDRSDQSSSRNRVHTFPKKKEKANGDLTAWTCKTCTYINQPLFLMCEVCETDKPSPGTAAFPLVVLDSDDEKMAHANSCKSLSFHPQTPSTVKTSCMGPTETATDSIGDGSLVFHDVWICVQCAASTNMLYRMCSNCQYLRPM</sequence>
<dbReference type="STRING" id="286115.A0A507DGC4"/>
<feature type="region of interest" description="Disordered" evidence="5">
    <location>
        <begin position="245"/>
        <end position="300"/>
    </location>
</feature>
<feature type="compositionally biased region" description="Low complexity" evidence="5">
    <location>
        <begin position="276"/>
        <end position="290"/>
    </location>
</feature>
<dbReference type="PANTHER" id="PTHR46622:SF1">
    <property type="entry name" value="DNA-DEPENDENT METALLOPROTEASE WSS1"/>
    <property type="match status" value="1"/>
</dbReference>
<evidence type="ECO:0000256" key="4">
    <source>
        <dbReference type="PROSITE-ProRule" id="PRU00322"/>
    </source>
</evidence>
<keyword evidence="3" id="KW-0862">Zinc</keyword>
<keyword evidence="9" id="KW-1185">Reference proteome</keyword>
<keyword evidence="1" id="KW-0479">Metal-binding</keyword>
<dbReference type="InterPro" id="IPR013536">
    <property type="entry name" value="WLM_dom"/>
</dbReference>
<evidence type="ECO:0000256" key="5">
    <source>
        <dbReference type="SAM" id="MobiDB-lite"/>
    </source>
</evidence>
<evidence type="ECO:0000259" key="7">
    <source>
        <dbReference type="PROSITE" id="PS51397"/>
    </source>
</evidence>
<dbReference type="Gene3D" id="2.30.30.380">
    <property type="entry name" value="Zn-finger domain of Sec23/24"/>
    <property type="match status" value="1"/>
</dbReference>
<dbReference type="VEuPathDB" id="FungiDB:SeMB42_g02174"/>
<dbReference type="PROSITE" id="PS50199">
    <property type="entry name" value="ZF_RANBP2_2"/>
    <property type="match status" value="1"/>
</dbReference>
<organism evidence="8 9">
    <name type="scientific">Synchytrium endobioticum</name>
    <dbReference type="NCBI Taxonomy" id="286115"/>
    <lineage>
        <taxon>Eukaryota</taxon>
        <taxon>Fungi</taxon>
        <taxon>Fungi incertae sedis</taxon>
        <taxon>Chytridiomycota</taxon>
        <taxon>Chytridiomycota incertae sedis</taxon>
        <taxon>Chytridiomycetes</taxon>
        <taxon>Synchytriales</taxon>
        <taxon>Synchytriaceae</taxon>
        <taxon>Synchytrium</taxon>
    </lineage>
</organism>
<evidence type="ECO:0000256" key="3">
    <source>
        <dbReference type="ARBA" id="ARBA00022833"/>
    </source>
</evidence>
<dbReference type="InterPro" id="IPR053000">
    <property type="entry name" value="WSS1-like_metalloprotease"/>
</dbReference>
<dbReference type="PROSITE" id="PS51397">
    <property type="entry name" value="WLM"/>
    <property type="match status" value="1"/>
</dbReference>
<feature type="compositionally biased region" description="Low complexity" evidence="5">
    <location>
        <begin position="251"/>
        <end position="261"/>
    </location>
</feature>
<evidence type="ECO:0000313" key="9">
    <source>
        <dbReference type="Proteomes" id="UP000317494"/>
    </source>
</evidence>
<dbReference type="GO" id="GO:0005634">
    <property type="term" value="C:nucleus"/>
    <property type="evidence" value="ECO:0007669"/>
    <property type="project" value="TreeGrafter"/>
</dbReference>